<dbReference type="AlphaFoldDB" id="A0A2P2R4Z5"/>
<keyword evidence="1" id="KW-1133">Transmembrane helix</keyword>
<keyword evidence="1" id="KW-0812">Transmembrane</keyword>
<reference evidence="2" key="1">
    <citation type="submission" date="2018-02" db="EMBL/GenBank/DDBJ databases">
        <title>Rhizophora mucronata_Transcriptome.</title>
        <authorList>
            <person name="Meera S.P."/>
            <person name="Sreeshan A."/>
            <person name="Augustine A."/>
        </authorList>
    </citation>
    <scope>NUCLEOTIDE SEQUENCE</scope>
    <source>
        <tissue evidence="2">Leaf</tissue>
    </source>
</reference>
<accession>A0A2P2R4Z5</accession>
<sequence length="48" mass="5378">MTLIFSQFLLNLIFVGKPVVLGLSNIQILMMLLKLNIIWMAGFVLVGN</sequence>
<keyword evidence="1" id="KW-0472">Membrane</keyword>
<evidence type="ECO:0000313" key="2">
    <source>
        <dbReference type="EMBL" id="MBX74227.1"/>
    </source>
</evidence>
<feature type="transmembrane region" description="Helical" evidence="1">
    <location>
        <begin position="28"/>
        <end position="46"/>
    </location>
</feature>
<dbReference type="EMBL" id="GGEC01093743">
    <property type="protein sequence ID" value="MBX74227.1"/>
    <property type="molecule type" value="Transcribed_RNA"/>
</dbReference>
<proteinExistence type="predicted"/>
<evidence type="ECO:0000256" key="1">
    <source>
        <dbReference type="SAM" id="Phobius"/>
    </source>
</evidence>
<protein>
    <submittedName>
        <fullName evidence="2">Uncharacterized protein</fullName>
    </submittedName>
</protein>
<name>A0A2P2R4Z5_RHIMU</name>
<organism evidence="2">
    <name type="scientific">Rhizophora mucronata</name>
    <name type="common">Asiatic mangrove</name>
    <dbReference type="NCBI Taxonomy" id="61149"/>
    <lineage>
        <taxon>Eukaryota</taxon>
        <taxon>Viridiplantae</taxon>
        <taxon>Streptophyta</taxon>
        <taxon>Embryophyta</taxon>
        <taxon>Tracheophyta</taxon>
        <taxon>Spermatophyta</taxon>
        <taxon>Magnoliopsida</taxon>
        <taxon>eudicotyledons</taxon>
        <taxon>Gunneridae</taxon>
        <taxon>Pentapetalae</taxon>
        <taxon>rosids</taxon>
        <taxon>fabids</taxon>
        <taxon>Malpighiales</taxon>
        <taxon>Rhizophoraceae</taxon>
        <taxon>Rhizophora</taxon>
    </lineage>
</organism>